<keyword evidence="4" id="KW-1185">Reference proteome</keyword>
<gene>
    <name evidence="3" type="ORF">OBBRIDRAFT_831179</name>
</gene>
<dbReference type="InterPro" id="IPR045340">
    <property type="entry name" value="DUF6533"/>
</dbReference>
<dbReference type="AlphaFoldDB" id="A0A8E2J5B1"/>
<accession>A0A8E2J5B1</accession>
<evidence type="ECO:0000259" key="2">
    <source>
        <dbReference type="Pfam" id="PF20151"/>
    </source>
</evidence>
<evidence type="ECO:0000256" key="1">
    <source>
        <dbReference type="SAM" id="Phobius"/>
    </source>
</evidence>
<feature type="transmembrane region" description="Helical" evidence="1">
    <location>
        <begin position="223"/>
        <end position="240"/>
    </location>
</feature>
<feature type="transmembrane region" description="Helical" evidence="1">
    <location>
        <begin position="106"/>
        <end position="126"/>
    </location>
</feature>
<feature type="domain" description="DUF6533" evidence="2">
    <location>
        <begin position="19"/>
        <end position="77"/>
    </location>
</feature>
<sequence>MSAPGDILDPNAHILFEVGAAAIAFSVYDTIINIADEVEHIWRSVFYIHTKNVVVESRDRAPNSWVKWTYLFVRHFPYIAQVTIISLLGASHGGGDWTPESCRDMIAYQFTVMEVTTIAVEIILIMRVYVMFHSNKKLLAIILFLFLGEVASMLAVIGLSLPKLGFTPQCLIISTPSYFTSYWLISLTFETLLFILTLIKFFRTIRKNGSPGDFLTVLARDGTWAYAIIFVIMLLNTLMFDLIKNTLAGVCYFWELSVMSFAGSHMLLNIRRMAHKVDNPPTENDGVSANIDFTSNASAYVDSSGAMTEVDASDGHTIWLST</sequence>
<evidence type="ECO:0000313" key="3">
    <source>
        <dbReference type="EMBL" id="OCH95072.1"/>
    </source>
</evidence>
<organism evidence="3 4">
    <name type="scientific">Obba rivulosa</name>
    <dbReference type="NCBI Taxonomy" id="1052685"/>
    <lineage>
        <taxon>Eukaryota</taxon>
        <taxon>Fungi</taxon>
        <taxon>Dikarya</taxon>
        <taxon>Basidiomycota</taxon>
        <taxon>Agaricomycotina</taxon>
        <taxon>Agaricomycetes</taxon>
        <taxon>Polyporales</taxon>
        <taxon>Gelatoporiaceae</taxon>
        <taxon>Obba</taxon>
    </lineage>
</organism>
<keyword evidence="1" id="KW-0472">Membrane</keyword>
<keyword evidence="1" id="KW-1133">Transmembrane helix</keyword>
<dbReference type="Pfam" id="PF20151">
    <property type="entry name" value="DUF6533"/>
    <property type="match status" value="1"/>
</dbReference>
<proteinExistence type="predicted"/>
<feature type="transmembrane region" description="Helical" evidence="1">
    <location>
        <begin position="138"/>
        <end position="161"/>
    </location>
</feature>
<reference evidence="3 4" key="1">
    <citation type="submission" date="2016-07" db="EMBL/GenBank/DDBJ databases">
        <title>Draft genome of the white-rot fungus Obba rivulosa 3A-2.</title>
        <authorList>
            <consortium name="DOE Joint Genome Institute"/>
            <person name="Miettinen O."/>
            <person name="Riley R."/>
            <person name="Acob R."/>
            <person name="Barry K."/>
            <person name="Cullen D."/>
            <person name="De Vries R."/>
            <person name="Hainaut M."/>
            <person name="Hatakka A."/>
            <person name="Henrissat B."/>
            <person name="Hilden K."/>
            <person name="Kuo R."/>
            <person name="Labutti K."/>
            <person name="Lipzen A."/>
            <person name="Makela M.R."/>
            <person name="Sandor L."/>
            <person name="Spatafora J.W."/>
            <person name="Grigoriev I.V."/>
            <person name="Hibbett D.S."/>
        </authorList>
    </citation>
    <scope>NUCLEOTIDE SEQUENCE [LARGE SCALE GENOMIC DNA]</scope>
    <source>
        <strain evidence="3 4">3A-2</strain>
    </source>
</reference>
<name>A0A8E2J5B1_9APHY</name>
<dbReference type="EMBL" id="KV722338">
    <property type="protein sequence ID" value="OCH95072.1"/>
    <property type="molecule type" value="Genomic_DNA"/>
</dbReference>
<feature type="transmembrane region" description="Helical" evidence="1">
    <location>
        <begin position="181"/>
        <end position="202"/>
    </location>
</feature>
<evidence type="ECO:0000313" key="4">
    <source>
        <dbReference type="Proteomes" id="UP000250043"/>
    </source>
</evidence>
<feature type="transmembrane region" description="Helical" evidence="1">
    <location>
        <begin position="76"/>
        <end position="94"/>
    </location>
</feature>
<dbReference type="Proteomes" id="UP000250043">
    <property type="component" value="Unassembled WGS sequence"/>
</dbReference>
<protein>
    <recommendedName>
        <fullName evidence="2">DUF6533 domain-containing protein</fullName>
    </recommendedName>
</protein>
<dbReference type="OrthoDB" id="2637653at2759"/>
<feature type="transmembrane region" description="Helical" evidence="1">
    <location>
        <begin position="246"/>
        <end position="268"/>
    </location>
</feature>
<keyword evidence="1" id="KW-0812">Transmembrane</keyword>